<proteinExistence type="inferred from homology"/>
<evidence type="ECO:0000259" key="6">
    <source>
        <dbReference type="PROSITE" id="PS51900"/>
    </source>
</evidence>
<feature type="domain" description="Core-binding (CB)" evidence="6">
    <location>
        <begin position="17"/>
        <end position="109"/>
    </location>
</feature>
<evidence type="ECO:0000313" key="7">
    <source>
        <dbReference type="EMBL" id="CAB65286.1"/>
    </source>
</evidence>
<dbReference type="PROSITE" id="PS51900">
    <property type="entry name" value="CB"/>
    <property type="match status" value="1"/>
</dbReference>
<dbReference type="InterPro" id="IPR010998">
    <property type="entry name" value="Integrase_recombinase_N"/>
</dbReference>
<dbReference type="SUPFAM" id="SSF56349">
    <property type="entry name" value="DNA breaking-rejoining enzymes"/>
    <property type="match status" value="1"/>
</dbReference>
<evidence type="ECO:0000256" key="2">
    <source>
        <dbReference type="ARBA" id="ARBA00023125"/>
    </source>
</evidence>
<comment type="similarity">
    <text evidence="1">Belongs to the 'phage' integrase family.</text>
</comment>
<keyword evidence="2 4" id="KW-0238">DNA-binding</keyword>
<dbReference type="GO" id="GO:0015074">
    <property type="term" value="P:DNA integration"/>
    <property type="evidence" value="ECO:0007669"/>
    <property type="project" value="InterPro"/>
</dbReference>
<gene>
    <name evidence="7" type="primary">intM</name>
</gene>
<dbReference type="GO" id="GO:0006310">
    <property type="term" value="P:DNA recombination"/>
    <property type="evidence" value="ECO:0007669"/>
    <property type="project" value="UniProtKB-KW"/>
</dbReference>
<keyword evidence="3" id="KW-0233">DNA recombination</keyword>
<dbReference type="InterPro" id="IPR011010">
    <property type="entry name" value="DNA_brk_join_enz"/>
</dbReference>
<protein>
    <submittedName>
        <fullName evidence="7">Putative integrase</fullName>
    </submittedName>
</protein>
<dbReference type="PANTHER" id="PTHR30349:SF64">
    <property type="entry name" value="PROPHAGE INTEGRASE INTD-RELATED"/>
    <property type="match status" value="1"/>
</dbReference>
<name>Q9RAJ3_MYCSX</name>
<dbReference type="InterPro" id="IPR044068">
    <property type="entry name" value="CB"/>
</dbReference>
<dbReference type="InterPro" id="IPR050090">
    <property type="entry name" value="Tyrosine_recombinase_XerCD"/>
</dbReference>
<dbReference type="AlphaFoldDB" id="Q9RAJ3"/>
<dbReference type="InterPro" id="IPR013762">
    <property type="entry name" value="Integrase-like_cat_sf"/>
</dbReference>
<evidence type="ECO:0000256" key="4">
    <source>
        <dbReference type="PROSITE-ProRule" id="PRU01248"/>
    </source>
</evidence>
<organism evidence="7">
    <name type="scientific">Mycobacterium sp. (strain GP1)</name>
    <dbReference type="NCBI Taxonomy" id="106323"/>
    <lineage>
        <taxon>Bacteria</taxon>
        <taxon>Bacillati</taxon>
        <taxon>Actinomycetota</taxon>
        <taxon>Actinomycetes</taxon>
        <taxon>Mycobacteriales</taxon>
        <taxon>Mycobacteriaceae</taxon>
        <taxon>Mycobacterium</taxon>
    </lineage>
</organism>
<dbReference type="InterPro" id="IPR002104">
    <property type="entry name" value="Integrase_catalytic"/>
</dbReference>
<accession>Q9RAJ3</accession>
<dbReference type="Gene3D" id="1.10.150.130">
    <property type="match status" value="1"/>
</dbReference>
<feature type="domain" description="Tyr recombinase" evidence="5">
    <location>
        <begin position="150"/>
        <end position="439"/>
    </location>
</feature>
<dbReference type="PANTHER" id="PTHR30349">
    <property type="entry name" value="PHAGE INTEGRASE-RELATED"/>
    <property type="match status" value="1"/>
</dbReference>
<dbReference type="GO" id="GO:0003677">
    <property type="term" value="F:DNA binding"/>
    <property type="evidence" value="ECO:0007669"/>
    <property type="project" value="UniProtKB-UniRule"/>
</dbReference>
<evidence type="ECO:0000259" key="5">
    <source>
        <dbReference type="PROSITE" id="PS51898"/>
    </source>
</evidence>
<reference evidence="7" key="1">
    <citation type="journal article" date="2000" name="J. Bacteriol.">
        <title>Roles of horizontal gene transfer and gene integration in evolution of 1,3-dichloropropene- and 1,2-dibromoethane-degradative pathways.</title>
        <authorList>
            <person name="Poelarends G.J."/>
            <person name="Kulakov L.A."/>
            <person name="Larkin M.J."/>
            <person name="van Hylckama Vlieg J.E.T."/>
            <person name="Janssen D.B."/>
        </authorList>
    </citation>
    <scope>NUCLEOTIDE SEQUENCE</scope>
    <source>
        <strain evidence="7">GP1</strain>
    </source>
</reference>
<evidence type="ECO:0000256" key="1">
    <source>
        <dbReference type="ARBA" id="ARBA00008857"/>
    </source>
</evidence>
<sequence length="451" mass="49119">MPVLIDDDLRFEDEHGPRPSTVINRWLRELPVSGAPSARTWRTYAQVLKAWVEFLAAAGFDVFGDRRQLRDGLSAYAEHRLSGPPGARLAPASWNLAVKTLSAFYGWAAAEGHVAAVPFSYAKQMITRPDGARVEITRNLATVRGGNAHAARKYLERPYVELLMNVLAGNDPAGRRDASFQGRETGRNAAVIGLALASGLRAQEFTYLTVFEVPPLPARRTSVPVPLPLAPATTKGGRGRSSWIDYDALARVHDYIRLERAATVAGSRWSPRGPLHVTDPTYEGARIDGARRRWASLSPGERLRLVAPGGGSALLAVCSGGAPFVDWAGVLARTSARIRARFEPGFPHVHPHMTRHSFAMHTLERLVAGYYRQAAKLVADTGGDAALALYLTKADPLLVLRDLLGHASAATTQTYLNLLDTQRIYRDAYTSADPSEIDDDATMTPPAGEQF</sequence>
<dbReference type="PROSITE" id="PS51898">
    <property type="entry name" value="TYR_RECOMBINASE"/>
    <property type="match status" value="1"/>
</dbReference>
<evidence type="ECO:0000256" key="3">
    <source>
        <dbReference type="ARBA" id="ARBA00023172"/>
    </source>
</evidence>
<dbReference type="Gene3D" id="1.10.443.10">
    <property type="entry name" value="Intergrase catalytic core"/>
    <property type="match status" value="1"/>
</dbReference>
<dbReference type="EMBL" id="AJ250372">
    <property type="protein sequence ID" value="CAB65286.1"/>
    <property type="molecule type" value="Genomic_DNA"/>
</dbReference>